<keyword evidence="1" id="KW-0040">ANK repeat</keyword>
<dbReference type="SMART" id="SM00028">
    <property type="entry name" value="TPR"/>
    <property type="match status" value="3"/>
</dbReference>
<dbReference type="PANTHER" id="PTHR46224">
    <property type="entry name" value="ANKYRIN REPEAT FAMILY PROTEIN"/>
    <property type="match status" value="1"/>
</dbReference>
<evidence type="ECO:0000313" key="5">
    <source>
        <dbReference type="Proteomes" id="UP000244005"/>
    </source>
</evidence>
<name>A0A2R6X9G3_MARPO</name>
<proteinExistence type="predicted"/>
<dbReference type="InterPro" id="IPR002110">
    <property type="entry name" value="Ankyrin_rpt"/>
</dbReference>
<dbReference type="Pfam" id="PF25575">
    <property type="entry name" value="TPR_BSK1_C"/>
    <property type="match status" value="1"/>
</dbReference>
<dbReference type="SMART" id="SM00248">
    <property type="entry name" value="ANK"/>
    <property type="match status" value="7"/>
</dbReference>
<dbReference type="OMA" id="AACYFNQ"/>
<feature type="repeat" description="ANK" evidence="1">
    <location>
        <begin position="58"/>
        <end position="80"/>
    </location>
</feature>
<dbReference type="Pfam" id="PF00023">
    <property type="entry name" value="Ank"/>
    <property type="match status" value="1"/>
</dbReference>
<evidence type="ECO:0000313" key="4">
    <source>
        <dbReference type="EMBL" id="PTQ42722.1"/>
    </source>
</evidence>
<dbReference type="PROSITE" id="PS50088">
    <property type="entry name" value="ANK_REPEAT"/>
    <property type="match status" value="6"/>
</dbReference>
<feature type="repeat" description="TPR" evidence="2">
    <location>
        <begin position="340"/>
        <end position="373"/>
    </location>
</feature>
<evidence type="ECO:0000256" key="1">
    <source>
        <dbReference type="PROSITE-ProRule" id="PRU00023"/>
    </source>
</evidence>
<feature type="repeat" description="ANK" evidence="1">
    <location>
        <begin position="126"/>
        <end position="158"/>
    </location>
</feature>
<dbReference type="InterPro" id="IPR051616">
    <property type="entry name" value="Cul2-RING_E3_ligase_SR"/>
</dbReference>
<feature type="repeat" description="TPR" evidence="2">
    <location>
        <begin position="408"/>
        <end position="441"/>
    </location>
</feature>
<dbReference type="Gene3D" id="1.25.40.10">
    <property type="entry name" value="Tetratricopeptide repeat domain"/>
    <property type="match status" value="1"/>
</dbReference>
<dbReference type="EMBL" id="KZ772700">
    <property type="protein sequence ID" value="PTQ42722.1"/>
    <property type="molecule type" value="Genomic_DNA"/>
</dbReference>
<organism evidence="4 5">
    <name type="scientific">Marchantia polymorpha</name>
    <name type="common">Common liverwort</name>
    <name type="synonym">Marchantia aquatica</name>
    <dbReference type="NCBI Taxonomy" id="3197"/>
    <lineage>
        <taxon>Eukaryota</taxon>
        <taxon>Viridiplantae</taxon>
        <taxon>Streptophyta</taxon>
        <taxon>Embryophyta</taxon>
        <taxon>Marchantiophyta</taxon>
        <taxon>Marchantiopsida</taxon>
        <taxon>Marchantiidae</taxon>
        <taxon>Marchantiales</taxon>
        <taxon>Marchantiaceae</taxon>
        <taxon>Marchantia</taxon>
    </lineage>
</organism>
<dbReference type="SUPFAM" id="SSF48452">
    <property type="entry name" value="TPR-like"/>
    <property type="match status" value="1"/>
</dbReference>
<dbReference type="PRINTS" id="PR01415">
    <property type="entry name" value="ANKYRIN"/>
</dbReference>
<sequence length="462" mass="49280">MGTSKQQDASGALSARQKVEKLLKAARDGDLAGFKVAATLIADGEELSEAVGDVKDGNGRGALHFAARGGHENICQYLVEELHLPVDPLDDEGETPLIFAARAGLYTTAKYLLDHGANAHASAQELGTSALHHAAGTGSLELMKLLLEKGVAVDAASSSGTPLIWAAGHGRLEAVKLLLERHADANSSTEDGATPLLTAVAAQQPEIVELLIKNGAEANIVAGGVTPLHIAAEQGNKQTIKHLLAAGANPNVTDEAEMTPIQVAAISGHRPIVKILLPVTAVLQAVEDWSVDGLFEHAKQLAAEVEAAEKRDREDHDKQKAKIEEAPVLMEVPPEKKEKALEAKARGTEFFQTQNYTAAIDAYTQALDLDPSNFQVLSNRSLCWLKIGQAEQALTDAQACRKLAPNWVKAYYREGAALRQLQRFDEAADAFYCGVKVNPDSKDVIEAFQEAVAAGKKFHGVK</sequence>
<feature type="repeat" description="ANK" evidence="1">
    <location>
        <begin position="92"/>
        <end position="124"/>
    </location>
</feature>
<feature type="repeat" description="ANK" evidence="1">
    <location>
        <begin position="158"/>
        <end position="190"/>
    </location>
</feature>
<dbReference type="AlphaFoldDB" id="A0A2R6X9G3"/>
<evidence type="ECO:0000259" key="3">
    <source>
        <dbReference type="Pfam" id="PF25575"/>
    </source>
</evidence>
<evidence type="ECO:0000256" key="2">
    <source>
        <dbReference type="PROSITE-ProRule" id="PRU00339"/>
    </source>
</evidence>
<protein>
    <recommendedName>
        <fullName evidence="3">Serine/threonine-protein kinase BSK1-like TPR repeats domain-containing protein</fullName>
    </recommendedName>
</protein>
<dbReference type="SUPFAM" id="SSF48403">
    <property type="entry name" value="Ankyrin repeat"/>
    <property type="match status" value="1"/>
</dbReference>
<dbReference type="Gramene" id="Mp2g01090.1">
    <property type="protein sequence ID" value="Mp2g01090.1.cds"/>
    <property type="gene ID" value="Mp2g01090"/>
</dbReference>
<feature type="repeat" description="ANK" evidence="1">
    <location>
        <begin position="191"/>
        <end position="223"/>
    </location>
</feature>
<dbReference type="PROSITE" id="PS50005">
    <property type="entry name" value="TPR"/>
    <property type="match status" value="2"/>
</dbReference>
<feature type="domain" description="Serine/threonine-protein kinase BSK1-like TPR repeats" evidence="3">
    <location>
        <begin position="336"/>
        <end position="412"/>
    </location>
</feature>
<dbReference type="PROSITE" id="PS50297">
    <property type="entry name" value="ANK_REP_REGION"/>
    <property type="match status" value="6"/>
</dbReference>
<dbReference type="OrthoDB" id="20872at2759"/>
<dbReference type="Gene3D" id="1.25.40.20">
    <property type="entry name" value="Ankyrin repeat-containing domain"/>
    <property type="match status" value="3"/>
</dbReference>
<feature type="repeat" description="ANK" evidence="1">
    <location>
        <begin position="223"/>
        <end position="255"/>
    </location>
</feature>
<dbReference type="InterPro" id="IPR036770">
    <property type="entry name" value="Ankyrin_rpt-contain_sf"/>
</dbReference>
<keyword evidence="5" id="KW-1185">Reference proteome</keyword>
<dbReference type="PANTHER" id="PTHR46224:SF6">
    <property type="entry name" value="ANKYRIN REPEAT FAMILY PROTEIN"/>
    <property type="match status" value="1"/>
</dbReference>
<gene>
    <name evidence="4" type="ORF">MARPO_0028s0042</name>
</gene>
<dbReference type="InterPro" id="IPR058209">
    <property type="entry name" value="TPR_BSK1_C"/>
</dbReference>
<reference evidence="5" key="1">
    <citation type="journal article" date="2017" name="Cell">
        <title>Insights into land plant evolution garnered from the Marchantia polymorpha genome.</title>
        <authorList>
            <person name="Bowman J.L."/>
            <person name="Kohchi T."/>
            <person name="Yamato K.T."/>
            <person name="Jenkins J."/>
            <person name="Shu S."/>
            <person name="Ishizaki K."/>
            <person name="Yamaoka S."/>
            <person name="Nishihama R."/>
            <person name="Nakamura Y."/>
            <person name="Berger F."/>
            <person name="Adam C."/>
            <person name="Aki S.S."/>
            <person name="Althoff F."/>
            <person name="Araki T."/>
            <person name="Arteaga-Vazquez M.A."/>
            <person name="Balasubrmanian S."/>
            <person name="Barry K."/>
            <person name="Bauer D."/>
            <person name="Boehm C.R."/>
            <person name="Briginshaw L."/>
            <person name="Caballero-Perez J."/>
            <person name="Catarino B."/>
            <person name="Chen F."/>
            <person name="Chiyoda S."/>
            <person name="Chovatia M."/>
            <person name="Davies K.M."/>
            <person name="Delmans M."/>
            <person name="Demura T."/>
            <person name="Dierschke T."/>
            <person name="Dolan L."/>
            <person name="Dorantes-Acosta A.E."/>
            <person name="Eklund D.M."/>
            <person name="Florent S.N."/>
            <person name="Flores-Sandoval E."/>
            <person name="Fujiyama A."/>
            <person name="Fukuzawa H."/>
            <person name="Galik B."/>
            <person name="Grimanelli D."/>
            <person name="Grimwood J."/>
            <person name="Grossniklaus U."/>
            <person name="Hamada T."/>
            <person name="Haseloff J."/>
            <person name="Hetherington A.J."/>
            <person name="Higo A."/>
            <person name="Hirakawa Y."/>
            <person name="Hundley H.N."/>
            <person name="Ikeda Y."/>
            <person name="Inoue K."/>
            <person name="Inoue S.I."/>
            <person name="Ishida S."/>
            <person name="Jia Q."/>
            <person name="Kakita M."/>
            <person name="Kanazawa T."/>
            <person name="Kawai Y."/>
            <person name="Kawashima T."/>
            <person name="Kennedy M."/>
            <person name="Kinose K."/>
            <person name="Kinoshita T."/>
            <person name="Kohara Y."/>
            <person name="Koide E."/>
            <person name="Komatsu K."/>
            <person name="Kopischke S."/>
            <person name="Kubo M."/>
            <person name="Kyozuka J."/>
            <person name="Lagercrantz U."/>
            <person name="Lin S.S."/>
            <person name="Lindquist E."/>
            <person name="Lipzen A.M."/>
            <person name="Lu C.W."/>
            <person name="De Luna E."/>
            <person name="Martienssen R.A."/>
            <person name="Minamino N."/>
            <person name="Mizutani M."/>
            <person name="Mizutani M."/>
            <person name="Mochizuki N."/>
            <person name="Monte I."/>
            <person name="Mosher R."/>
            <person name="Nagasaki H."/>
            <person name="Nakagami H."/>
            <person name="Naramoto S."/>
            <person name="Nishitani K."/>
            <person name="Ohtani M."/>
            <person name="Okamoto T."/>
            <person name="Okumura M."/>
            <person name="Phillips J."/>
            <person name="Pollak B."/>
            <person name="Reinders A."/>
            <person name="Rovekamp M."/>
            <person name="Sano R."/>
            <person name="Sawa S."/>
            <person name="Schmid M.W."/>
            <person name="Shirakawa M."/>
            <person name="Solano R."/>
            <person name="Spunde A."/>
            <person name="Suetsugu N."/>
            <person name="Sugano S."/>
            <person name="Sugiyama A."/>
            <person name="Sun R."/>
            <person name="Suzuki Y."/>
            <person name="Takenaka M."/>
            <person name="Takezawa D."/>
            <person name="Tomogane H."/>
            <person name="Tsuzuki M."/>
            <person name="Ueda T."/>
            <person name="Umeda M."/>
            <person name="Ward J.M."/>
            <person name="Watanabe Y."/>
            <person name="Yazaki K."/>
            <person name="Yokoyama R."/>
            <person name="Yoshitake Y."/>
            <person name="Yotsui I."/>
            <person name="Zachgo S."/>
            <person name="Schmutz J."/>
        </authorList>
    </citation>
    <scope>NUCLEOTIDE SEQUENCE [LARGE SCALE GENOMIC DNA]</scope>
    <source>
        <strain evidence="5">Tak-1</strain>
    </source>
</reference>
<keyword evidence="2" id="KW-0802">TPR repeat</keyword>
<accession>A0A2R6X9G3</accession>
<dbReference type="Pfam" id="PF12796">
    <property type="entry name" value="Ank_2"/>
    <property type="match status" value="2"/>
</dbReference>
<dbReference type="Proteomes" id="UP000244005">
    <property type="component" value="Unassembled WGS sequence"/>
</dbReference>
<dbReference type="InterPro" id="IPR019734">
    <property type="entry name" value="TPR_rpt"/>
</dbReference>
<dbReference type="InterPro" id="IPR011990">
    <property type="entry name" value="TPR-like_helical_dom_sf"/>
</dbReference>